<organism evidence="1 2">
    <name type="scientific">Nocardia ignorata</name>
    <dbReference type="NCBI Taxonomy" id="145285"/>
    <lineage>
        <taxon>Bacteria</taxon>
        <taxon>Bacillati</taxon>
        <taxon>Actinomycetota</taxon>
        <taxon>Actinomycetes</taxon>
        <taxon>Mycobacteriales</taxon>
        <taxon>Nocardiaceae</taxon>
        <taxon>Nocardia</taxon>
    </lineage>
</organism>
<name>A0A4R6PTK5_NOCIG</name>
<gene>
    <name evidence="1" type="ORF">DFR75_101967</name>
</gene>
<keyword evidence="2" id="KW-1185">Reference proteome</keyword>
<accession>A0A4R6PTK5</accession>
<dbReference type="EMBL" id="SNXK01000001">
    <property type="protein sequence ID" value="TDP41862.1"/>
    <property type="molecule type" value="Genomic_DNA"/>
</dbReference>
<proteinExistence type="predicted"/>
<evidence type="ECO:0000313" key="2">
    <source>
        <dbReference type="Proteomes" id="UP000295087"/>
    </source>
</evidence>
<protein>
    <submittedName>
        <fullName evidence="1">Uncharacterized protein</fullName>
    </submittedName>
</protein>
<sequence length="107" mass="11908">MTWTELHQRTDIVHTVLARAQVDPNDPGLFAGLPDLDRLFGGVDGLLRALANRWDNHLRVKVEQAEFDGKTLVEAYLELAAEQPALRALLDAHTAIGQTTRDRALAR</sequence>
<dbReference type="Proteomes" id="UP000295087">
    <property type="component" value="Unassembled WGS sequence"/>
</dbReference>
<evidence type="ECO:0000313" key="1">
    <source>
        <dbReference type="EMBL" id="TDP41862.1"/>
    </source>
</evidence>
<comment type="caution">
    <text evidence="1">The sequence shown here is derived from an EMBL/GenBank/DDBJ whole genome shotgun (WGS) entry which is preliminary data.</text>
</comment>
<dbReference type="RefSeq" id="WP_067493456.1">
    <property type="nucleotide sequence ID" value="NZ_SNXK01000001.1"/>
</dbReference>
<reference evidence="1 2" key="1">
    <citation type="submission" date="2019-03" db="EMBL/GenBank/DDBJ databases">
        <title>Genomic Encyclopedia of Type Strains, Phase IV (KMG-IV): sequencing the most valuable type-strain genomes for metagenomic binning, comparative biology and taxonomic classification.</title>
        <authorList>
            <person name="Goeker M."/>
        </authorList>
    </citation>
    <scope>NUCLEOTIDE SEQUENCE [LARGE SCALE GENOMIC DNA]</scope>
    <source>
        <strain evidence="1 2">DSM 44496</strain>
    </source>
</reference>
<dbReference type="AlphaFoldDB" id="A0A4R6PTK5"/>